<feature type="region of interest" description="Disordered" evidence="1">
    <location>
        <begin position="111"/>
        <end position="130"/>
    </location>
</feature>
<comment type="caution">
    <text evidence="2">The sequence shown here is derived from an EMBL/GenBank/DDBJ whole genome shotgun (WGS) entry which is preliminary data.</text>
</comment>
<name>A0A9N8EXC2_9STRA</name>
<evidence type="ECO:0000313" key="2">
    <source>
        <dbReference type="EMBL" id="CAB9526769.1"/>
    </source>
</evidence>
<dbReference type="EMBL" id="CAICTM010001882">
    <property type="protein sequence ID" value="CAB9526769.1"/>
    <property type="molecule type" value="Genomic_DNA"/>
</dbReference>
<keyword evidence="3" id="KW-1185">Reference proteome</keyword>
<protein>
    <submittedName>
        <fullName evidence="2">Uncharacterized protein</fullName>
    </submittedName>
</protein>
<feature type="compositionally biased region" description="Basic residues" evidence="1">
    <location>
        <begin position="74"/>
        <end position="84"/>
    </location>
</feature>
<evidence type="ECO:0000313" key="3">
    <source>
        <dbReference type="Proteomes" id="UP001153069"/>
    </source>
</evidence>
<proteinExistence type="predicted"/>
<accession>A0A9N8EXC2</accession>
<gene>
    <name evidence="2" type="ORF">SEMRO_1884_G303500.1</name>
</gene>
<dbReference type="Proteomes" id="UP001153069">
    <property type="component" value="Unassembled WGS sequence"/>
</dbReference>
<feature type="compositionally biased region" description="Low complexity" evidence="1">
    <location>
        <begin position="62"/>
        <end position="73"/>
    </location>
</feature>
<sequence>MILLIHHPSSIIPIAEMATVSAARWTSLRLAKVVLSTTPRKCLSTNRAAHLAACQHFQAISTPSSSSFPTRSFGTRHGKGRKRASKLEDEEEDYSSDEEGEDEDFVDFEIPFDEEPLPPTSQDDKRGPNNIALQSVINSGLEHLKATSTLISHKKETKKSLFSKAAMGEDTGPTKQQLAEANRILSVATRCLEDLEIRKRKNALSIGGNSILLLHAEVNANLREATLHWALPFEILMEADEATRKELTERMQYRIEHERGGSFLQGHVHRILSSYYPPKLKFKPASDVLLAEMLMM</sequence>
<feature type="compositionally biased region" description="Acidic residues" evidence="1">
    <location>
        <begin position="88"/>
        <end position="102"/>
    </location>
</feature>
<organism evidence="2 3">
    <name type="scientific">Seminavis robusta</name>
    <dbReference type="NCBI Taxonomy" id="568900"/>
    <lineage>
        <taxon>Eukaryota</taxon>
        <taxon>Sar</taxon>
        <taxon>Stramenopiles</taxon>
        <taxon>Ochrophyta</taxon>
        <taxon>Bacillariophyta</taxon>
        <taxon>Bacillariophyceae</taxon>
        <taxon>Bacillariophycidae</taxon>
        <taxon>Naviculales</taxon>
        <taxon>Naviculaceae</taxon>
        <taxon>Seminavis</taxon>
    </lineage>
</organism>
<reference evidence="2" key="1">
    <citation type="submission" date="2020-06" db="EMBL/GenBank/DDBJ databases">
        <authorList>
            <consortium name="Plant Systems Biology data submission"/>
        </authorList>
    </citation>
    <scope>NUCLEOTIDE SEQUENCE</scope>
    <source>
        <strain evidence="2">D6</strain>
    </source>
</reference>
<feature type="region of interest" description="Disordered" evidence="1">
    <location>
        <begin position="62"/>
        <end position="102"/>
    </location>
</feature>
<evidence type="ECO:0000256" key="1">
    <source>
        <dbReference type="SAM" id="MobiDB-lite"/>
    </source>
</evidence>
<dbReference type="OrthoDB" id="44181at2759"/>
<dbReference type="AlphaFoldDB" id="A0A9N8EXC2"/>